<feature type="transmembrane region" description="Helical" evidence="1">
    <location>
        <begin position="36"/>
        <end position="60"/>
    </location>
</feature>
<dbReference type="EMBL" id="JAZDQJ010000041">
    <property type="protein sequence ID" value="MEE1936637.1"/>
    <property type="molecule type" value="Genomic_DNA"/>
</dbReference>
<keyword evidence="1" id="KW-0812">Transmembrane</keyword>
<comment type="caution">
    <text evidence="2">The sequence shown here is derived from an EMBL/GenBank/DDBJ whole genome shotgun (WGS) entry which is preliminary data.</text>
</comment>
<protein>
    <submittedName>
        <fullName evidence="2">Uncharacterized protein</fullName>
    </submittedName>
</protein>
<evidence type="ECO:0000256" key="1">
    <source>
        <dbReference type="SAM" id="Phobius"/>
    </source>
</evidence>
<reference evidence="2 3" key="1">
    <citation type="submission" date="2024-01" db="EMBL/GenBank/DDBJ databases">
        <title>Unpublished Manusciprt.</title>
        <authorList>
            <person name="Duman M."/>
            <person name="Valdes E.G."/>
            <person name="Ajmi N."/>
            <person name="Altun S."/>
            <person name="Saticioglu I.B."/>
        </authorList>
    </citation>
    <scope>NUCLEOTIDE SEQUENCE [LARGE SCALE GENOMIC DNA]</scope>
    <source>
        <strain evidence="2 3">148P</strain>
    </source>
</reference>
<keyword evidence="1" id="KW-1133">Transmembrane helix</keyword>
<name>A0ABU7HYI1_9PSED</name>
<organism evidence="2 3">
    <name type="scientific">Pseudomonas ulcerans</name>
    <dbReference type="NCBI Taxonomy" id="3115852"/>
    <lineage>
        <taxon>Bacteria</taxon>
        <taxon>Pseudomonadati</taxon>
        <taxon>Pseudomonadota</taxon>
        <taxon>Gammaproteobacteria</taxon>
        <taxon>Pseudomonadales</taxon>
        <taxon>Pseudomonadaceae</taxon>
        <taxon>Pseudomonas</taxon>
    </lineage>
</organism>
<evidence type="ECO:0000313" key="2">
    <source>
        <dbReference type="EMBL" id="MEE1936637.1"/>
    </source>
</evidence>
<keyword evidence="3" id="KW-1185">Reference proteome</keyword>
<dbReference type="Proteomes" id="UP001335100">
    <property type="component" value="Unassembled WGS sequence"/>
</dbReference>
<sequence length="120" mass="12770">MNKRPPILLSILIVQLACALFSVVVGWPPADLVPMMLLLVLSLFVFHGSAIACNLLALVYAYGAQRTIGEAVGVVDHSTVLSVVLVITAVLLAAVAHYLFFNRAVKAFQGKGVSDQRLPG</sequence>
<evidence type="ECO:0000313" key="3">
    <source>
        <dbReference type="Proteomes" id="UP001335100"/>
    </source>
</evidence>
<gene>
    <name evidence="2" type="ORF">V0R50_25730</name>
</gene>
<proteinExistence type="predicted"/>
<accession>A0ABU7HYI1</accession>
<keyword evidence="1" id="KW-0472">Membrane</keyword>
<feature type="transmembrane region" description="Helical" evidence="1">
    <location>
        <begin position="80"/>
        <end position="101"/>
    </location>
</feature>
<dbReference type="RefSeq" id="WP_330077307.1">
    <property type="nucleotide sequence ID" value="NZ_JAZDQJ010000041.1"/>
</dbReference>